<reference evidence="1" key="1">
    <citation type="journal article" date="2015" name="Proc. Natl. Acad. Sci. U.S.A.">
        <title>Networks of energetic and metabolic interactions define dynamics in microbial communities.</title>
        <authorList>
            <person name="Embree M."/>
            <person name="Liu J.K."/>
            <person name="Al-Bassam M.M."/>
            <person name="Zengler K."/>
        </authorList>
    </citation>
    <scope>NUCLEOTIDE SEQUENCE</scope>
</reference>
<organism evidence="1">
    <name type="scientific">hydrocarbon metagenome</name>
    <dbReference type="NCBI Taxonomy" id="938273"/>
    <lineage>
        <taxon>unclassified sequences</taxon>
        <taxon>metagenomes</taxon>
        <taxon>ecological metagenomes</taxon>
    </lineage>
</organism>
<sequence>MVDGMDALNSAVAHDQFRYTLLEDQRVREGILRLVMRDDVVRRQLWDSGIQRRENLRTGQGING</sequence>
<proteinExistence type="predicted"/>
<dbReference type="EMBL" id="LNQE01001607">
    <property type="protein sequence ID" value="KUG14897.1"/>
    <property type="molecule type" value="Genomic_DNA"/>
</dbReference>
<gene>
    <name evidence="1" type="ORF">ASZ90_015459</name>
</gene>
<comment type="caution">
    <text evidence="1">The sequence shown here is derived from an EMBL/GenBank/DDBJ whole genome shotgun (WGS) entry which is preliminary data.</text>
</comment>
<protein>
    <submittedName>
        <fullName evidence="1">Uncharacterized protein</fullName>
    </submittedName>
</protein>
<accession>A0A0W8F245</accession>
<name>A0A0W8F245_9ZZZZ</name>
<dbReference type="AlphaFoldDB" id="A0A0W8F245"/>
<evidence type="ECO:0000313" key="1">
    <source>
        <dbReference type="EMBL" id="KUG14897.1"/>
    </source>
</evidence>